<accession>A0A921JZM5</accession>
<dbReference type="AlphaFoldDB" id="A0A921JZM5"/>
<dbReference type="RefSeq" id="WP_270333104.1">
    <property type="nucleotide sequence ID" value="NZ_JAQDEX010000003.1"/>
</dbReference>
<name>A0A921JZM5_9LACO</name>
<gene>
    <name evidence="1" type="ORF">K8V00_01770</name>
</gene>
<comment type="caution">
    <text evidence="1">The sequence shown here is derived from an EMBL/GenBank/DDBJ whole genome shotgun (WGS) entry which is preliminary data.</text>
</comment>
<reference evidence="1" key="1">
    <citation type="journal article" date="2021" name="PeerJ">
        <title>Extensive microbial diversity within the chicken gut microbiome revealed by metagenomics and culture.</title>
        <authorList>
            <person name="Gilroy R."/>
            <person name="Ravi A."/>
            <person name="Getino M."/>
            <person name="Pursley I."/>
            <person name="Horton D.L."/>
            <person name="Alikhan N.F."/>
            <person name="Baker D."/>
            <person name="Gharbi K."/>
            <person name="Hall N."/>
            <person name="Watson M."/>
            <person name="Adriaenssens E.M."/>
            <person name="Foster-Nyarko E."/>
            <person name="Jarju S."/>
            <person name="Secka A."/>
            <person name="Antonio M."/>
            <person name="Oren A."/>
            <person name="Chaudhuri R.R."/>
            <person name="La Ragione R."/>
            <person name="Hildebrand F."/>
            <person name="Pallen M.J."/>
        </authorList>
    </citation>
    <scope>NUCLEOTIDE SEQUENCE</scope>
    <source>
        <strain evidence="1">CHK174-6876</strain>
    </source>
</reference>
<sequence>MRYTDKVTFIKQGDSHYDPDLGENVSTEPIEVNRWCHVVTPTMAKSALVFGNLQESDLIIHLKQPYKDTYDYCLVSDGKYFFVTQKTVGRRQIILVRGNDDANRN</sequence>
<protein>
    <submittedName>
        <fullName evidence="1">Uncharacterized protein</fullName>
    </submittedName>
</protein>
<organism evidence="1 2">
    <name type="scientific">Ligilactobacillus acidipiscis</name>
    <dbReference type="NCBI Taxonomy" id="89059"/>
    <lineage>
        <taxon>Bacteria</taxon>
        <taxon>Bacillati</taxon>
        <taxon>Bacillota</taxon>
        <taxon>Bacilli</taxon>
        <taxon>Lactobacillales</taxon>
        <taxon>Lactobacillaceae</taxon>
        <taxon>Ligilactobacillus</taxon>
    </lineage>
</organism>
<dbReference type="EMBL" id="DYXG01000018">
    <property type="protein sequence ID" value="HJE96324.1"/>
    <property type="molecule type" value="Genomic_DNA"/>
</dbReference>
<proteinExistence type="predicted"/>
<evidence type="ECO:0000313" key="1">
    <source>
        <dbReference type="EMBL" id="HJE96324.1"/>
    </source>
</evidence>
<evidence type="ECO:0000313" key="2">
    <source>
        <dbReference type="Proteomes" id="UP000707535"/>
    </source>
</evidence>
<reference evidence="1" key="2">
    <citation type="submission" date="2021-09" db="EMBL/GenBank/DDBJ databases">
        <authorList>
            <person name="Gilroy R."/>
        </authorList>
    </citation>
    <scope>NUCLEOTIDE SEQUENCE</scope>
    <source>
        <strain evidence="1">CHK174-6876</strain>
    </source>
</reference>
<dbReference type="Proteomes" id="UP000707535">
    <property type="component" value="Unassembled WGS sequence"/>
</dbReference>